<protein>
    <submittedName>
        <fullName evidence="15">Fungal chitin synthase domain-containing protein</fullName>
    </submittedName>
</protein>
<evidence type="ECO:0000256" key="6">
    <source>
        <dbReference type="ARBA" id="ARBA00023123"/>
    </source>
</evidence>
<dbReference type="Gene3D" id="1.10.10.820">
    <property type="match status" value="1"/>
</dbReference>
<dbReference type="Pfam" id="PF08766">
    <property type="entry name" value="DEK_C"/>
    <property type="match status" value="1"/>
</dbReference>
<dbReference type="InterPro" id="IPR001199">
    <property type="entry name" value="Cyt_B5-like_heme/steroid-bd"/>
</dbReference>
<dbReference type="GO" id="GO:0051015">
    <property type="term" value="F:actin filament binding"/>
    <property type="evidence" value="ECO:0007669"/>
    <property type="project" value="TreeGrafter"/>
</dbReference>
<feature type="region of interest" description="Actin-binding" evidence="10">
    <location>
        <begin position="569"/>
        <end position="591"/>
    </location>
</feature>
<keyword evidence="11" id="KW-0812">Transmembrane</keyword>
<evidence type="ECO:0000256" key="2">
    <source>
        <dbReference type="ARBA" id="ARBA00022475"/>
    </source>
</evidence>
<evidence type="ECO:0000256" key="3">
    <source>
        <dbReference type="ARBA" id="ARBA00022679"/>
    </source>
</evidence>
<evidence type="ECO:0000256" key="10">
    <source>
        <dbReference type="PROSITE-ProRule" id="PRU00782"/>
    </source>
</evidence>
<dbReference type="SMART" id="SM00242">
    <property type="entry name" value="MYSc"/>
    <property type="match status" value="1"/>
</dbReference>
<keyword evidence="11" id="KW-1133">Transmembrane helix</keyword>
<evidence type="ECO:0000259" key="13">
    <source>
        <dbReference type="PROSITE" id="PS51456"/>
    </source>
</evidence>
<feature type="transmembrane region" description="Helical" evidence="11">
    <location>
        <begin position="1448"/>
        <end position="1471"/>
    </location>
</feature>
<dbReference type="InterPro" id="IPR029044">
    <property type="entry name" value="Nucleotide-diphossugar_trans"/>
</dbReference>
<keyword evidence="8" id="KW-0325">Glycoprotein</keyword>
<evidence type="ECO:0000313" key="15">
    <source>
        <dbReference type="EMBL" id="EPZ33986.1"/>
    </source>
</evidence>
<dbReference type="SUPFAM" id="SSF52540">
    <property type="entry name" value="P-loop containing nucleoside triphosphate hydrolases"/>
    <property type="match status" value="1"/>
</dbReference>
<dbReference type="SUPFAM" id="SSF109715">
    <property type="entry name" value="DEK C-terminal domain"/>
    <property type="match status" value="1"/>
</dbReference>
<feature type="domain" description="Cytochrome b5 heme-binding" evidence="12">
    <location>
        <begin position="824"/>
        <end position="904"/>
    </location>
</feature>
<dbReference type="Gene3D" id="3.40.850.10">
    <property type="entry name" value="Kinesin motor domain"/>
    <property type="match status" value="1"/>
</dbReference>
<evidence type="ECO:0000256" key="7">
    <source>
        <dbReference type="ARBA" id="ARBA00023175"/>
    </source>
</evidence>
<dbReference type="PROSITE" id="PS51456">
    <property type="entry name" value="MYOSIN_MOTOR"/>
    <property type="match status" value="1"/>
</dbReference>
<evidence type="ECO:0000259" key="14">
    <source>
        <dbReference type="PROSITE" id="PS51998"/>
    </source>
</evidence>
<dbReference type="GO" id="GO:0005886">
    <property type="term" value="C:plasma membrane"/>
    <property type="evidence" value="ECO:0007669"/>
    <property type="project" value="UniProtKB-SubCell"/>
</dbReference>
<dbReference type="Pfam" id="PF00063">
    <property type="entry name" value="Myosin_head"/>
    <property type="match status" value="1"/>
</dbReference>
<keyword evidence="4 10" id="KW-0547">Nucleotide-binding</keyword>
<name>A0A075AUL8_ROZAC</name>
<dbReference type="CDD" id="cd00124">
    <property type="entry name" value="MYSc"/>
    <property type="match status" value="1"/>
</dbReference>
<keyword evidence="9 10" id="KW-0009">Actin-binding</keyword>
<dbReference type="InterPro" id="IPR036961">
    <property type="entry name" value="Kinesin_motor_dom_sf"/>
</dbReference>
<dbReference type="GO" id="GO:0000146">
    <property type="term" value="F:microfilament motor activity"/>
    <property type="evidence" value="ECO:0007669"/>
    <property type="project" value="TreeGrafter"/>
</dbReference>
<dbReference type="EMBL" id="KE561016">
    <property type="protein sequence ID" value="EPZ33986.1"/>
    <property type="molecule type" value="Genomic_DNA"/>
</dbReference>
<feature type="domain" description="DEK-C" evidence="14">
    <location>
        <begin position="1594"/>
        <end position="1649"/>
    </location>
</feature>
<keyword evidence="5 10" id="KW-0067">ATP-binding</keyword>
<dbReference type="PRINTS" id="PR00193">
    <property type="entry name" value="MYOSINHEAVY"/>
</dbReference>
<dbReference type="PANTHER" id="PTHR13140">
    <property type="entry name" value="MYOSIN"/>
    <property type="match status" value="1"/>
</dbReference>
<feature type="transmembrane region" description="Helical" evidence="11">
    <location>
        <begin position="1424"/>
        <end position="1441"/>
    </location>
</feature>
<dbReference type="InterPro" id="IPR001609">
    <property type="entry name" value="Myosin_head_motor_dom-like"/>
</dbReference>
<proteinExistence type="inferred from homology"/>
<keyword evidence="11" id="KW-0472">Membrane</keyword>
<dbReference type="GO" id="GO:0016740">
    <property type="term" value="F:transferase activity"/>
    <property type="evidence" value="ECO:0007669"/>
    <property type="project" value="UniProtKB-KW"/>
</dbReference>
<reference evidence="15 16" key="1">
    <citation type="journal article" date="2013" name="Curr. Biol.">
        <title>Shared signatures of parasitism and phylogenomics unite Cryptomycota and microsporidia.</title>
        <authorList>
            <person name="James T.Y."/>
            <person name="Pelin A."/>
            <person name="Bonen L."/>
            <person name="Ahrendt S."/>
            <person name="Sain D."/>
            <person name="Corradi N."/>
            <person name="Stajich J.E."/>
        </authorList>
    </citation>
    <scope>NUCLEOTIDE SEQUENCE [LARGE SCALE GENOMIC DNA]</scope>
    <source>
        <strain evidence="15 16">CSF55</strain>
    </source>
</reference>
<dbReference type="GO" id="GO:0005524">
    <property type="term" value="F:ATP binding"/>
    <property type="evidence" value="ECO:0007669"/>
    <property type="project" value="UniProtKB-UniRule"/>
</dbReference>
<comment type="subcellular location">
    <subcellularLocation>
        <location evidence="1">Cell membrane</location>
        <topology evidence="1">Multi-pass membrane protein</topology>
    </subcellularLocation>
</comment>
<dbReference type="SUPFAM" id="SSF55856">
    <property type="entry name" value="Cytochrome b5-like heme/steroid binding domain"/>
    <property type="match status" value="1"/>
</dbReference>
<evidence type="ECO:0000313" key="16">
    <source>
        <dbReference type="Proteomes" id="UP000030755"/>
    </source>
</evidence>
<dbReference type="InterPro" id="IPR014876">
    <property type="entry name" value="DEK_C"/>
</dbReference>
<keyword evidence="7 10" id="KW-0505">Motor protein</keyword>
<evidence type="ECO:0000256" key="4">
    <source>
        <dbReference type="ARBA" id="ARBA00022741"/>
    </source>
</evidence>
<keyword evidence="16" id="KW-1185">Reference proteome</keyword>
<evidence type="ECO:0000256" key="1">
    <source>
        <dbReference type="ARBA" id="ARBA00004651"/>
    </source>
</evidence>
<keyword evidence="2" id="KW-1003">Cell membrane</keyword>
<feature type="domain" description="Myosin motor" evidence="13">
    <location>
        <begin position="4"/>
        <end position="695"/>
    </location>
</feature>
<dbReference type="SUPFAM" id="SSF53448">
    <property type="entry name" value="Nucleotide-diphospho-sugar transferases"/>
    <property type="match status" value="1"/>
</dbReference>
<dbReference type="CDD" id="cd04190">
    <property type="entry name" value="Chitin_synth_C"/>
    <property type="match status" value="1"/>
</dbReference>
<dbReference type="Gene3D" id="1.10.10.60">
    <property type="entry name" value="Homeodomain-like"/>
    <property type="match status" value="1"/>
</dbReference>
<dbReference type="InterPro" id="IPR036400">
    <property type="entry name" value="Cyt_B5-like_heme/steroid_sf"/>
</dbReference>
<keyword evidence="3" id="KW-0808">Transferase</keyword>
<evidence type="ECO:0000259" key="12">
    <source>
        <dbReference type="PROSITE" id="PS50255"/>
    </source>
</evidence>
<dbReference type="PROSITE" id="PS50255">
    <property type="entry name" value="CYTOCHROME_B5_2"/>
    <property type="match status" value="1"/>
</dbReference>
<dbReference type="GO" id="GO:0016459">
    <property type="term" value="C:myosin complex"/>
    <property type="evidence" value="ECO:0007669"/>
    <property type="project" value="UniProtKB-KW"/>
</dbReference>
<dbReference type="PANTHER" id="PTHR13140:SF550">
    <property type="entry name" value="MYOSIN-IIIB ISOFORM X1"/>
    <property type="match status" value="1"/>
</dbReference>
<dbReference type="GO" id="GO:0005737">
    <property type="term" value="C:cytoplasm"/>
    <property type="evidence" value="ECO:0007669"/>
    <property type="project" value="TreeGrafter"/>
</dbReference>
<sequence length="1652" mass="188750">MPLETFADLSDLPSTDETSIINNLNDRLKNHDIYTSIGTSTLISINPCLQTDLYTDEKTQLYAQSIEKSFEKPPHIFRTAGQALHDMIATGRNQTIITMGETGSGKTEAAKLITNQILTTVPAASKKEAKLRQRIIKSNIVLETMGNARTFLNPNASRFGKFVELQFDTQGRLVGAQTLEYLLEKTRVSNCPKGERNFHVFYVFLAGLSMQEKQEFRLTEKKFEYLDATSFDADDEMFFKDFKSALKSSGLNSKYQKQILQCIAAILHLGNIEFYNEENGKNQEDARIRNRDVLEYSATLLGVTPEALESVLITRTRLIKKQLCTVFLNAEHAKVAVATLCKMIYSLLFSWIVEFINGKISSKSFSNVIGIADFPGFESTNVNRFEQLCINYADERLKNFFNHFAFDSEIQCYVEDNINISFPKYVDNSNCLLLFSNKNNGLFSILDEETLRKTKGKDISVLESYNKSHADNPYFATPESNKRSFSIKHYAGVVTYDVSKFVERNKDTISADITESHPKDEKVIVNAQQPKLPIRQPSVLKKKKEEVKEKVEERVVEGQTVVSQFSVAIDQLLEAQANNNILFVICMKPNARLEPNAFENNYVTKQMYNYGINDLVCLKKNGYSLITTFEDFVNDFANVFRAYSLDLGVEPKSLCGQLMSLINMENESKIGLKYLYLTRVSHKEVMKIDYEERFKNGMTFEQRNEREINEDAGSDRSFDTEITQFTDYNRPLDVEAGIPAVKEEKKEVEEEKKKLSKVRRRWLFFTSFCTWWIPNRLIRACGMKNPDVMQAWKEKVALCTIILCMSVTLFLYILGLPNWLCPPQNVINYEEFSKLAKDPTQPPIALLRGGIYDLTNFVGDHVDGVTVMNAMRGMDVTPMFMNNLYCPDLQSNVNKTDCVVGGKNYCHDLSASEIDRMKRAKVNILGFAASSISGVNKDLFIYVKNRIDKTKYNVYNITNLVAAKISMGNCLVSPWGVDKTDCFSRYDSGNDLNCLEDYVVGVLDTRGSVSCMAARVIMIGSTALVAAIMAFKFISALQFGMKPEPEELDKFVILQVPCYTEGEESLRKTLDSLAVLRYDDKRKPTPRIVLDILGVDPSIDPEPLSFISIGEGSKQHNMGKVYSGLYECAGHRVPFIVIIKTGKPSERSRPGNRGKRDSQMILMKFLNKIHYDTPMTPLELEIYYQIKNVIGVDPSYYEYCLMVDADTEVKPDSLTRMVSNMIHDTKIMGICGETQIANEKDSWVTMIQVYEYYISHYIAKAFESLFGTVTCLPGCFCMYRIKTAHKQQALIASNQIIAEYSENNVDTLHKKNLLSLGEDRYLTTLMLKYFPDYKTRFIGDAQCMTVVPDKWSVLLSQRRRWINSTIHNMFELMFLSQLCGFCMFSMRFVVFIDLLATLIMPATFGYLVYLIYDSVSNQTVPVESLYLIAAIYGMQVIIFILKLQWQHIGWLIINILAMPVFSFFVPLYSYWHFDDFSWGNTRLVLGERGKVLHVGDNEHFDPSSIPTMRWQDFDNQSHHPNQYDNTQQQYQQPSDYYRPVTAASQFKPQSSHITPLQRVYSSEQFHRSASNTSFNGFEKSSSTNNLLKQQLDNLPSDDDIVNEIRNIIATSNLMNITKKQVRDQLALFFGVDMNPKREFINQAIELILQGRL</sequence>
<dbReference type="GO" id="GO:0007015">
    <property type="term" value="P:actin filament organization"/>
    <property type="evidence" value="ECO:0007669"/>
    <property type="project" value="TreeGrafter"/>
</dbReference>
<feature type="binding site" evidence="10">
    <location>
        <begin position="100"/>
        <end position="107"/>
    </location>
    <ligand>
        <name>ATP</name>
        <dbReference type="ChEBI" id="CHEBI:30616"/>
    </ligand>
</feature>
<evidence type="ECO:0000256" key="5">
    <source>
        <dbReference type="ARBA" id="ARBA00022840"/>
    </source>
</evidence>
<gene>
    <name evidence="15" type="ORF">O9G_004391</name>
</gene>
<evidence type="ECO:0000256" key="11">
    <source>
        <dbReference type="SAM" id="Phobius"/>
    </source>
</evidence>
<dbReference type="Gene3D" id="3.90.550.10">
    <property type="entry name" value="Spore Coat Polysaccharide Biosynthesis Protein SpsA, Chain A"/>
    <property type="match status" value="1"/>
</dbReference>
<dbReference type="Gene3D" id="1.20.120.720">
    <property type="entry name" value="Myosin VI head, motor domain, U50 subdomain"/>
    <property type="match status" value="1"/>
</dbReference>
<dbReference type="STRING" id="988480.A0A075AUL8"/>
<organism evidence="15 16">
    <name type="scientific">Rozella allomycis (strain CSF55)</name>
    <dbReference type="NCBI Taxonomy" id="988480"/>
    <lineage>
        <taxon>Eukaryota</taxon>
        <taxon>Fungi</taxon>
        <taxon>Fungi incertae sedis</taxon>
        <taxon>Cryptomycota</taxon>
        <taxon>Cryptomycota incertae sedis</taxon>
        <taxon>Rozella</taxon>
    </lineage>
</organism>
<feature type="transmembrane region" description="Helical" evidence="11">
    <location>
        <begin position="1388"/>
        <end position="1412"/>
    </location>
</feature>
<comment type="similarity">
    <text evidence="10">Belongs to the TRAFAC class myosin-kinesin ATPase superfamily. Myosin family.</text>
</comment>
<evidence type="ECO:0000256" key="8">
    <source>
        <dbReference type="ARBA" id="ARBA00023180"/>
    </source>
</evidence>
<dbReference type="OrthoDB" id="370884at2759"/>
<dbReference type="Gene3D" id="1.20.58.530">
    <property type="match status" value="1"/>
</dbReference>
<dbReference type="PROSITE" id="PS51998">
    <property type="entry name" value="DEK_C"/>
    <property type="match status" value="1"/>
</dbReference>
<accession>A0A075AUL8</accession>
<dbReference type="HOGENOM" id="CLU_000192_0_2_1"/>
<dbReference type="Pfam" id="PF03142">
    <property type="entry name" value="Chitin_synth_2"/>
    <property type="match status" value="1"/>
</dbReference>
<keyword evidence="6 10" id="KW-0518">Myosin</keyword>
<evidence type="ECO:0000256" key="9">
    <source>
        <dbReference type="ARBA" id="ARBA00023203"/>
    </source>
</evidence>
<dbReference type="InterPro" id="IPR027417">
    <property type="entry name" value="P-loop_NTPase"/>
</dbReference>
<dbReference type="Proteomes" id="UP000030755">
    <property type="component" value="Unassembled WGS sequence"/>
</dbReference>